<evidence type="ECO:0008006" key="4">
    <source>
        <dbReference type="Google" id="ProtNLM"/>
    </source>
</evidence>
<feature type="signal peptide" evidence="1">
    <location>
        <begin position="1"/>
        <end position="21"/>
    </location>
</feature>
<evidence type="ECO:0000256" key="1">
    <source>
        <dbReference type="SAM" id="SignalP"/>
    </source>
</evidence>
<name>A0AA97HZN9_9SPHN</name>
<keyword evidence="1" id="KW-0732">Signal</keyword>
<dbReference type="Proteomes" id="UP001302429">
    <property type="component" value="Chromosome"/>
</dbReference>
<dbReference type="EMBL" id="CP136594">
    <property type="protein sequence ID" value="WOE74929.1"/>
    <property type="molecule type" value="Genomic_DNA"/>
</dbReference>
<sequence>MKAIGAIVAASALLMATWVGAQESDPAPTQDEDYYIAPDVGTMCVAALMTTAVTVGEKCFPDQYVENRQALKQTLSLLDAFFLRDPKWNEDVLARFKQRMGNQDAHPEKLCRGDIKALGEVYLQVDQQKLRTSVEELIAASDSPAWGTCL</sequence>
<reference evidence="2 3" key="1">
    <citation type="submission" date="2023-10" db="EMBL/GenBank/DDBJ databases">
        <title>Complete genome sequence of a Sphingomonadaceae bacterium.</title>
        <authorList>
            <person name="Yan C."/>
        </authorList>
    </citation>
    <scope>NUCLEOTIDE SEQUENCE [LARGE SCALE GENOMIC DNA]</scope>
    <source>
        <strain evidence="2 3">SCSIO 66989</strain>
    </source>
</reference>
<evidence type="ECO:0000313" key="3">
    <source>
        <dbReference type="Proteomes" id="UP001302429"/>
    </source>
</evidence>
<proteinExistence type="predicted"/>
<dbReference type="KEGG" id="acoa:RB602_13980"/>
<organism evidence="2 3">
    <name type="scientific">Alterisphingorhabdus coralli</name>
    <dbReference type="NCBI Taxonomy" id="3071408"/>
    <lineage>
        <taxon>Bacteria</taxon>
        <taxon>Pseudomonadati</taxon>
        <taxon>Pseudomonadota</taxon>
        <taxon>Alphaproteobacteria</taxon>
        <taxon>Sphingomonadales</taxon>
        <taxon>Sphingomonadaceae</taxon>
        <taxon>Alterisphingorhabdus (ex Yan et al. 2024)</taxon>
    </lineage>
</organism>
<dbReference type="RefSeq" id="WP_317081384.1">
    <property type="nucleotide sequence ID" value="NZ_CP136594.1"/>
</dbReference>
<accession>A0AA97HZN9</accession>
<feature type="chain" id="PRO_5041738525" description="Rap1a immunity protein domain-containing protein" evidence="1">
    <location>
        <begin position="22"/>
        <end position="150"/>
    </location>
</feature>
<evidence type="ECO:0000313" key="2">
    <source>
        <dbReference type="EMBL" id="WOE74929.1"/>
    </source>
</evidence>
<keyword evidence="3" id="KW-1185">Reference proteome</keyword>
<gene>
    <name evidence="2" type="ORF">RB602_13980</name>
</gene>
<dbReference type="AlphaFoldDB" id="A0AA97HZN9"/>
<protein>
    <recommendedName>
        <fullName evidence="4">Rap1a immunity protein domain-containing protein</fullName>
    </recommendedName>
</protein>